<organism evidence="1 2">
    <name type="scientific">Rhabditophanes sp. KR3021</name>
    <dbReference type="NCBI Taxonomy" id="114890"/>
    <lineage>
        <taxon>Eukaryota</taxon>
        <taxon>Metazoa</taxon>
        <taxon>Ecdysozoa</taxon>
        <taxon>Nematoda</taxon>
        <taxon>Chromadorea</taxon>
        <taxon>Rhabditida</taxon>
        <taxon>Tylenchina</taxon>
        <taxon>Panagrolaimomorpha</taxon>
        <taxon>Strongyloidoidea</taxon>
        <taxon>Alloionematidae</taxon>
        <taxon>Rhabditophanes</taxon>
    </lineage>
</organism>
<name>A0AC35TWY6_9BILA</name>
<accession>A0AC35TWY6</accession>
<dbReference type="WBParaSite" id="RSKR_0000522500.1">
    <property type="protein sequence ID" value="RSKR_0000522500.1"/>
    <property type="gene ID" value="RSKR_0000522500"/>
</dbReference>
<dbReference type="Proteomes" id="UP000095286">
    <property type="component" value="Unplaced"/>
</dbReference>
<protein>
    <submittedName>
        <fullName evidence="2">Secreted protein</fullName>
    </submittedName>
</protein>
<evidence type="ECO:0000313" key="2">
    <source>
        <dbReference type="WBParaSite" id="RSKR_0000522500.1"/>
    </source>
</evidence>
<proteinExistence type="predicted"/>
<sequence>MKTSIFLTVALLTVGTGAQYAAVMYCYSQFFDTYNLTVGPSYTLPPFADFAQARGKDELGYNNLNVAKVCLIQNALSNCIGTYSSLVNPTDFPKMFNVTQSDNYAYVEDFFIGIYECQTAYNITINNFYCLASIGKNGFNSIAKCEAQLSTDIINKVPICDAENTFVKCMGNVYTTYCGADVGAYMCNIENIALTHVLPQCVPTLINCPAYST</sequence>
<evidence type="ECO:0000313" key="1">
    <source>
        <dbReference type="Proteomes" id="UP000095286"/>
    </source>
</evidence>
<reference evidence="2" key="1">
    <citation type="submission" date="2016-11" db="UniProtKB">
        <authorList>
            <consortium name="WormBaseParasite"/>
        </authorList>
    </citation>
    <scope>IDENTIFICATION</scope>
    <source>
        <strain evidence="2">KR3021</strain>
    </source>
</reference>